<keyword evidence="2" id="KW-1133">Transmembrane helix</keyword>
<dbReference type="EMBL" id="JAESVG020000007">
    <property type="protein sequence ID" value="KAG8625640.1"/>
    <property type="molecule type" value="Genomic_DNA"/>
</dbReference>
<evidence type="ECO:0000256" key="1">
    <source>
        <dbReference type="SAM" id="MobiDB-lite"/>
    </source>
</evidence>
<accession>A0A8K0KYJ5</accession>
<name>A0A8K0KYJ5_9PEZI</name>
<dbReference type="AlphaFoldDB" id="A0A8K0KYJ5"/>
<feature type="region of interest" description="Disordered" evidence="1">
    <location>
        <begin position="293"/>
        <end position="316"/>
    </location>
</feature>
<keyword evidence="2" id="KW-0812">Transmembrane</keyword>
<feature type="compositionally biased region" description="Basic and acidic residues" evidence="1">
    <location>
        <begin position="293"/>
        <end position="306"/>
    </location>
</feature>
<proteinExistence type="predicted"/>
<reference evidence="3" key="1">
    <citation type="submission" date="2021-07" db="EMBL/GenBank/DDBJ databases">
        <title>Elsinoe batatas strain:CRI-CJ2 Genome sequencing and assembly.</title>
        <authorList>
            <person name="Huang L."/>
        </authorList>
    </citation>
    <scope>NUCLEOTIDE SEQUENCE</scope>
    <source>
        <strain evidence="3">CRI-CJ2</strain>
    </source>
</reference>
<keyword evidence="2" id="KW-0472">Membrane</keyword>
<organism evidence="3 4">
    <name type="scientific">Elsinoe batatas</name>
    <dbReference type="NCBI Taxonomy" id="2601811"/>
    <lineage>
        <taxon>Eukaryota</taxon>
        <taxon>Fungi</taxon>
        <taxon>Dikarya</taxon>
        <taxon>Ascomycota</taxon>
        <taxon>Pezizomycotina</taxon>
        <taxon>Dothideomycetes</taxon>
        <taxon>Dothideomycetidae</taxon>
        <taxon>Myriangiales</taxon>
        <taxon>Elsinoaceae</taxon>
        <taxon>Elsinoe</taxon>
    </lineage>
</organism>
<evidence type="ECO:0000256" key="2">
    <source>
        <dbReference type="SAM" id="Phobius"/>
    </source>
</evidence>
<feature type="transmembrane region" description="Helical" evidence="2">
    <location>
        <begin position="263"/>
        <end position="284"/>
    </location>
</feature>
<keyword evidence="4" id="KW-1185">Reference proteome</keyword>
<dbReference type="OrthoDB" id="409848at2759"/>
<gene>
    <name evidence="3" type="ORF">KVT40_006041</name>
</gene>
<dbReference type="CDD" id="cd12087">
    <property type="entry name" value="TM_EGFR-like"/>
    <property type="match status" value="1"/>
</dbReference>
<evidence type="ECO:0000313" key="3">
    <source>
        <dbReference type="EMBL" id="KAG8625640.1"/>
    </source>
</evidence>
<dbReference type="Proteomes" id="UP000809789">
    <property type="component" value="Unassembled WGS sequence"/>
</dbReference>
<comment type="caution">
    <text evidence="3">The sequence shown here is derived from an EMBL/GenBank/DDBJ whole genome shotgun (WGS) entry which is preliminary data.</text>
</comment>
<evidence type="ECO:0000313" key="4">
    <source>
        <dbReference type="Proteomes" id="UP000809789"/>
    </source>
</evidence>
<sequence length="316" mass="34476">MITFPVIVAPSLQVRCRGHGQLTFQWRCWQNVRGRARYWQWKHTQIIDSYKVFQSPYWSVLASDASSQIVNMSSDASGASINVAADEAASPLATQTWALIDTTQHLSGQGTDVPRVDAARWSDLAGINSDSYAVRSNNVWLSDRQTNRNRTHNFFAHGPTRPDLVLQDLISIIKPEFQANYQPTFLRRADRPDDFEAQRRTASSCTAPDAAVSSLQVGSCSLPAWAKGYHSSGVSNNAYGRDEEVESLALTSGRSDTLNGGEIAGVVIGIVADVALVGAAVVLVRRRKQKKRQEVQEVKGPVKEVDGGSLSSGGMA</sequence>
<protein>
    <submittedName>
        <fullName evidence="3">Uncharacterized protein</fullName>
    </submittedName>
</protein>